<dbReference type="EMBL" id="FQ790323">
    <property type="protein sequence ID" value="CCD50155.1"/>
    <property type="molecule type" value="Genomic_DNA"/>
</dbReference>
<organism evidence="7 8">
    <name type="scientific">Botryotinia fuckeliana (strain T4)</name>
    <name type="common">Noble rot fungus</name>
    <name type="synonym">Botrytis cinerea</name>
    <dbReference type="NCBI Taxonomy" id="999810"/>
    <lineage>
        <taxon>Eukaryota</taxon>
        <taxon>Fungi</taxon>
        <taxon>Dikarya</taxon>
        <taxon>Ascomycota</taxon>
        <taxon>Pezizomycotina</taxon>
        <taxon>Leotiomycetes</taxon>
        <taxon>Helotiales</taxon>
        <taxon>Sclerotiniaceae</taxon>
        <taxon>Botrytis</taxon>
    </lineage>
</organism>
<name>G2YEF7_BOTF4</name>
<keyword evidence="3 4" id="KW-0862">Zinc</keyword>
<feature type="region of interest" description="Disordered" evidence="5">
    <location>
        <begin position="1"/>
        <end position="28"/>
    </location>
</feature>
<proteinExistence type="predicted"/>
<sequence length="63" mass="7115">MAATRFNQPELRRPTSSPRPKGRENAKDTLCRNVLIYGHCRYEDQGCAFNHDPNKGLGGIIDQ</sequence>
<dbReference type="HOGENOM" id="CLU_2885519_0_0_1"/>
<dbReference type="Gene3D" id="6.10.250.3160">
    <property type="match status" value="1"/>
</dbReference>
<evidence type="ECO:0000256" key="4">
    <source>
        <dbReference type="PROSITE-ProRule" id="PRU00723"/>
    </source>
</evidence>
<dbReference type="PROSITE" id="PS50103">
    <property type="entry name" value="ZF_C3H1"/>
    <property type="match status" value="1"/>
</dbReference>
<evidence type="ECO:0000313" key="7">
    <source>
        <dbReference type="EMBL" id="CCD50155.1"/>
    </source>
</evidence>
<evidence type="ECO:0000256" key="5">
    <source>
        <dbReference type="SAM" id="MobiDB-lite"/>
    </source>
</evidence>
<evidence type="ECO:0000256" key="2">
    <source>
        <dbReference type="ARBA" id="ARBA00022771"/>
    </source>
</evidence>
<dbReference type="OrthoDB" id="204958at2759"/>
<dbReference type="InterPro" id="IPR036855">
    <property type="entry name" value="Znf_CCCH_sf"/>
</dbReference>
<dbReference type="Proteomes" id="UP000008177">
    <property type="component" value="Unplaced contigs"/>
</dbReference>
<dbReference type="InterPro" id="IPR000571">
    <property type="entry name" value="Znf_CCCH"/>
</dbReference>
<keyword evidence="1 4" id="KW-0479">Metal-binding</keyword>
<evidence type="ECO:0000256" key="1">
    <source>
        <dbReference type="ARBA" id="ARBA00022723"/>
    </source>
</evidence>
<evidence type="ECO:0000256" key="3">
    <source>
        <dbReference type="ARBA" id="ARBA00022833"/>
    </source>
</evidence>
<dbReference type="InParanoid" id="G2YEF7"/>
<feature type="domain" description="C3H1-type" evidence="6">
    <location>
        <begin position="25"/>
        <end position="54"/>
    </location>
</feature>
<dbReference type="SUPFAM" id="SSF90229">
    <property type="entry name" value="CCCH zinc finger"/>
    <property type="match status" value="1"/>
</dbReference>
<dbReference type="STRING" id="999810.G2YEF7"/>
<dbReference type="Pfam" id="PF25586">
    <property type="entry name" value="zf-CCCH_PAN3"/>
    <property type="match status" value="1"/>
</dbReference>
<feature type="zinc finger region" description="C3H1-type" evidence="4">
    <location>
        <begin position="25"/>
        <end position="54"/>
    </location>
</feature>
<evidence type="ECO:0000259" key="6">
    <source>
        <dbReference type="PROSITE" id="PS50103"/>
    </source>
</evidence>
<protein>
    <recommendedName>
        <fullName evidence="6">C3H1-type domain-containing protein</fullName>
    </recommendedName>
</protein>
<evidence type="ECO:0000313" key="8">
    <source>
        <dbReference type="Proteomes" id="UP000008177"/>
    </source>
</evidence>
<gene>
    <name evidence="7" type="ORF">BofuT4_uP025540.1</name>
</gene>
<dbReference type="AlphaFoldDB" id="G2YEF7"/>
<dbReference type="GO" id="GO:0008270">
    <property type="term" value="F:zinc ion binding"/>
    <property type="evidence" value="ECO:0007669"/>
    <property type="project" value="UniProtKB-KW"/>
</dbReference>
<accession>G2YEF7</accession>
<reference evidence="8" key="1">
    <citation type="journal article" date="2011" name="PLoS Genet.">
        <title>Genomic analysis of the necrotrophic fungal pathogens Sclerotinia sclerotiorum and Botrytis cinerea.</title>
        <authorList>
            <person name="Amselem J."/>
            <person name="Cuomo C.A."/>
            <person name="van Kan J.A."/>
            <person name="Viaud M."/>
            <person name="Benito E.P."/>
            <person name="Couloux A."/>
            <person name="Coutinho P.M."/>
            <person name="de Vries R.P."/>
            <person name="Dyer P.S."/>
            <person name="Fillinger S."/>
            <person name="Fournier E."/>
            <person name="Gout L."/>
            <person name="Hahn M."/>
            <person name="Kohn L."/>
            <person name="Lapalu N."/>
            <person name="Plummer K.M."/>
            <person name="Pradier J.M."/>
            <person name="Quevillon E."/>
            <person name="Sharon A."/>
            <person name="Simon A."/>
            <person name="ten Have A."/>
            <person name="Tudzynski B."/>
            <person name="Tudzynski P."/>
            <person name="Wincker P."/>
            <person name="Andrew M."/>
            <person name="Anthouard V."/>
            <person name="Beever R.E."/>
            <person name="Beffa R."/>
            <person name="Benoit I."/>
            <person name="Bouzid O."/>
            <person name="Brault B."/>
            <person name="Chen Z."/>
            <person name="Choquer M."/>
            <person name="Collemare J."/>
            <person name="Cotton P."/>
            <person name="Danchin E.G."/>
            <person name="Da Silva C."/>
            <person name="Gautier A."/>
            <person name="Giraud C."/>
            <person name="Giraud T."/>
            <person name="Gonzalez C."/>
            <person name="Grossetete S."/>
            <person name="Guldener U."/>
            <person name="Henrissat B."/>
            <person name="Howlett B.J."/>
            <person name="Kodira C."/>
            <person name="Kretschmer M."/>
            <person name="Lappartient A."/>
            <person name="Leroch M."/>
            <person name="Levis C."/>
            <person name="Mauceli E."/>
            <person name="Neuveglise C."/>
            <person name="Oeser B."/>
            <person name="Pearson M."/>
            <person name="Poulain J."/>
            <person name="Poussereau N."/>
            <person name="Quesneville H."/>
            <person name="Rascle C."/>
            <person name="Schumacher J."/>
            <person name="Segurens B."/>
            <person name="Sexton A."/>
            <person name="Silva E."/>
            <person name="Sirven C."/>
            <person name="Soanes D.M."/>
            <person name="Talbot N.J."/>
            <person name="Templeton M."/>
            <person name="Yandava C."/>
            <person name="Yarden O."/>
            <person name="Zeng Q."/>
            <person name="Rollins J.A."/>
            <person name="Lebrun M.H."/>
            <person name="Dickman M."/>
        </authorList>
    </citation>
    <scope>NUCLEOTIDE SEQUENCE [LARGE SCALE GENOMIC DNA]</scope>
    <source>
        <strain evidence="8">T4</strain>
    </source>
</reference>
<keyword evidence="2 4" id="KW-0863">Zinc-finger</keyword>